<feature type="transmembrane region" description="Helical" evidence="4">
    <location>
        <begin position="13"/>
        <end position="38"/>
    </location>
</feature>
<evidence type="ECO:0000256" key="3">
    <source>
        <dbReference type="ARBA" id="ARBA00023163"/>
    </source>
</evidence>
<dbReference type="Proteomes" id="UP000653578">
    <property type="component" value="Unassembled WGS sequence"/>
</dbReference>
<keyword evidence="4" id="KW-0812">Transmembrane</keyword>
<keyword evidence="4" id="KW-1133">Transmembrane helix</keyword>
<protein>
    <submittedName>
        <fullName evidence="6">Helix-turn-helix domain-containing protein</fullName>
    </submittedName>
</protein>
<keyword evidence="2" id="KW-0238">DNA-binding</keyword>
<comment type="caution">
    <text evidence="6">The sequence shown here is derived from an EMBL/GenBank/DDBJ whole genome shotgun (WGS) entry which is preliminary data.</text>
</comment>
<keyword evidence="1" id="KW-0805">Transcription regulation</keyword>
<keyword evidence="4" id="KW-0472">Membrane</keyword>
<evidence type="ECO:0000259" key="5">
    <source>
        <dbReference type="PROSITE" id="PS01124"/>
    </source>
</evidence>
<dbReference type="InterPro" id="IPR018062">
    <property type="entry name" value="HTH_AraC-typ_CS"/>
</dbReference>
<dbReference type="InterPro" id="IPR009057">
    <property type="entry name" value="Homeodomain-like_sf"/>
</dbReference>
<feature type="domain" description="HTH araC/xylS-type" evidence="5">
    <location>
        <begin position="633"/>
        <end position="731"/>
    </location>
</feature>
<evidence type="ECO:0000256" key="4">
    <source>
        <dbReference type="SAM" id="Phobius"/>
    </source>
</evidence>
<keyword evidence="7" id="KW-1185">Reference proteome</keyword>
<dbReference type="PANTHER" id="PTHR43280">
    <property type="entry name" value="ARAC-FAMILY TRANSCRIPTIONAL REGULATOR"/>
    <property type="match status" value="1"/>
</dbReference>
<dbReference type="Gene3D" id="1.10.10.60">
    <property type="entry name" value="Homeodomain-like"/>
    <property type="match status" value="2"/>
</dbReference>
<evidence type="ECO:0000313" key="6">
    <source>
        <dbReference type="EMBL" id="NOU69450.1"/>
    </source>
</evidence>
<evidence type="ECO:0000256" key="2">
    <source>
        <dbReference type="ARBA" id="ARBA00023125"/>
    </source>
</evidence>
<keyword evidence="3" id="KW-0804">Transcription</keyword>
<organism evidence="6 7">
    <name type="scientific">Paenibacillus plantarum</name>
    <dbReference type="NCBI Taxonomy" id="2654975"/>
    <lineage>
        <taxon>Bacteria</taxon>
        <taxon>Bacillati</taxon>
        <taxon>Bacillota</taxon>
        <taxon>Bacilli</taxon>
        <taxon>Bacillales</taxon>
        <taxon>Paenibacillaceae</taxon>
        <taxon>Paenibacillus</taxon>
    </lineage>
</organism>
<dbReference type="SUPFAM" id="SSF46689">
    <property type="entry name" value="Homeodomain-like"/>
    <property type="match status" value="2"/>
</dbReference>
<dbReference type="PANTHER" id="PTHR43280:SF28">
    <property type="entry name" value="HTH-TYPE TRANSCRIPTIONAL ACTIVATOR RHAS"/>
    <property type="match status" value="1"/>
</dbReference>
<evidence type="ECO:0000313" key="7">
    <source>
        <dbReference type="Proteomes" id="UP000653578"/>
    </source>
</evidence>
<accession>A0ABX1XLM3</accession>
<sequence length="743" mass="85108">MPMGAMAKFKNSYLVRLLVSYILLAVVIIGLFGGILYTRANQMMVKEMSQSSNRSLESIRDFTEKEFLPKFVDTYKTMATVMPEMLKEIAYLIDYPYRDNSYIIPTFNQHLKLASLANPGTKNITFYFLKDDIIIDTNYFYESPDRSPDLPFIEDIQNIPVHQWFFRMSGVDNELEAKQHRVLTYVSTLPQRSVGDQIKGYMYVDVDLAYLDNTLQNILAPQLETLTVLGPDRQLLLGRLPNDEAALQATLNYSQETTSGFEVKEGKDYREVVSYSPQSYSTVGWTYIVKKPMNAFLLSANSFKRDIIQGCIALLVLGVLISLIISQRFYLPVKKIVAYIRKQHGQMLFQTNNEYTMIDSVLHTLDRNLVYQMKTRRLYDLLNGNPYKTTGVRLIPSDAICMVAVVRMEHGYSEEFKRCYEWWPKAFSCDYDILNAKDLAFLLYVRNEELSSIAQVQAHFADFKSVINDELTFSVGIGHVVSAEEGIHQSYKQALHALKYTFLFGGSHIITYEEIAERQSLQDKIPYDQYQNALRAADTEALERFMAEFASAIHRVPLQVEVVEFELMQLISRLSHVIIDLNLHEVAISSSDLLDNFRKTTIDETLEWLQSINLRIAEYLRSRTINPHAAVIHRLKAFIDEHLDEDISLDTLSRQASLSPSYVSSLFGDILSVSFSEYLTNARIERAAELLIGGTRSVTDISTAVGYRNIQYFCRKFKEMYGVTPTQYRNSRGDAAVLLATKA</sequence>
<dbReference type="PROSITE" id="PS00041">
    <property type="entry name" value="HTH_ARAC_FAMILY_1"/>
    <property type="match status" value="1"/>
</dbReference>
<name>A0ABX1XLM3_9BACL</name>
<dbReference type="Pfam" id="PF12833">
    <property type="entry name" value="HTH_18"/>
    <property type="match status" value="1"/>
</dbReference>
<dbReference type="PRINTS" id="PR00032">
    <property type="entry name" value="HTHARAC"/>
</dbReference>
<reference evidence="6 7" key="1">
    <citation type="submission" date="2019-10" db="EMBL/GenBank/DDBJ databases">
        <title>Description of Paenibacillus humi sp. nov.</title>
        <authorList>
            <person name="Carlier A."/>
            <person name="Qi S."/>
        </authorList>
    </citation>
    <scope>NUCLEOTIDE SEQUENCE [LARGE SCALE GENOMIC DNA]</scope>
    <source>
        <strain evidence="6 7">LMG 31461</strain>
    </source>
</reference>
<dbReference type="InterPro" id="IPR018060">
    <property type="entry name" value="HTH_AraC"/>
</dbReference>
<feature type="transmembrane region" description="Helical" evidence="4">
    <location>
        <begin position="307"/>
        <end position="325"/>
    </location>
</feature>
<dbReference type="EMBL" id="WHNY01000092">
    <property type="protein sequence ID" value="NOU69450.1"/>
    <property type="molecule type" value="Genomic_DNA"/>
</dbReference>
<dbReference type="InterPro" id="IPR020449">
    <property type="entry name" value="Tscrpt_reg_AraC-type_HTH"/>
</dbReference>
<evidence type="ECO:0000256" key="1">
    <source>
        <dbReference type="ARBA" id="ARBA00023015"/>
    </source>
</evidence>
<dbReference type="PROSITE" id="PS01124">
    <property type="entry name" value="HTH_ARAC_FAMILY_2"/>
    <property type="match status" value="1"/>
</dbReference>
<gene>
    <name evidence="6" type="ORF">GC096_36140</name>
</gene>
<dbReference type="SMART" id="SM00342">
    <property type="entry name" value="HTH_ARAC"/>
    <property type="match status" value="1"/>
</dbReference>
<proteinExistence type="predicted"/>